<evidence type="ECO:0000256" key="6">
    <source>
        <dbReference type="ARBA" id="ARBA00023211"/>
    </source>
</evidence>
<comment type="catalytic activity">
    <reaction evidence="7">
        <text>O-phospho-L-seryl-[protein] + H2O = L-seryl-[protein] + phosphate</text>
        <dbReference type="Rhea" id="RHEA:20629"/>
        <dbReference type="Rhea" id="RHEA-COMP:9863"/>
        <dbReference type="Rhea" id="RHEA-COMP:11604"/>
        <dbReference type="ChEBI" id="CHEBI:15377"/>
        <dbReference type="ChEBI" id="CHEBI:29999"/>
        <dbReference type="ChEBI" id="CHEBI:43474"/>
        <dbReference type="ChEBI" id="CHEBI:83421"/>
        <dbReference type="EC" id="3.1.3.16"/>
    </reaction>
</comment>
<reference evidence="10 11" key="1">
    <citation type="journal article" date="2011" name="Proc. Natl. Acad. Sci. U.S.A.">
        <title>Niche of harmful alga Aureococcus anophagefferens revealed through ecogenomics.</title>
        <authorList>
            <person name="Gobler C.J."/>
            <person name="Berry D.L."/>
            <person name="Dyhrman S.T."/>
            <person name="Wilhelm S.W."/>
            <person name="Salamov A."/>
            <person name="Lobanov A.V."/>
            <person name="Zhang Y."/>
            <person name="Collier J.L."/>
            <person name="Wurch L.L."/>
            <person name="Kustka A.B."/>
            <person name="Dill B.D."/>
            <person name="Shah M."/>
            <person name="VerBerkmoes N.C."/>
            <person name="Kuo A."/>
            <person name="Terry A."/>
            <person name="Pangilinan J."/>
            <person name="Lindquist E.A."/>
            <person name="Lucas S."/>
            <person name="Paulsen I.T."/>
            <person name="Hattenrath-Lehmann T.K."/>
            <person name="Talmage S.C."/>
            <person name="Walker E.A."/>
            <person name="Koch F."/>
            <person name="Burson A.M."/>
            <person name="Marcoval M.A."/>
            <person name="Tang Y.Z."/>
            <person name="Lecleir G.R."/>
            <person name="Coyne K.J."/>
            <person name="Berg G.M."/>
            <person name="Bertrand E.M."/>
            <person name="Saito M.A."/>
            <person name="Gladyshev V.N."/>
            <person name="Grigoriev I.V."/>
        </authorList>
    </citation>
    <scope>NUCLEOTIDE SEQUENCE [LARGE SCALE GENOMIC DNA]</scope>
    <source>
        <strain evidence="11">CCMP 1984</strain>
    </source>
</reference>
<dbReference type="GO" id="GO:0004722">
    <property type="term" value="F:protein serine/threonine phosphatase activity"/>
    <property type="evidence" value="ECO:0007669"/>
    <property type="project" value="UniProtKB-EC"/>
</dbReference>
<dbReference type="GO" id="GO:0005737">
    <property type="term" value="C:cytoplasm"/>
    <property type="evidence" value="ECO:0007669"/>
    <property type="project" value="TreeGrafter"/>
</dbReference>
<dbReference type="CDD" id="cd00144">
    <property type="entry name" value="MPP_PPP_family"/>
    <property type="match status" value="1"/>
</dbReference>
<sequence length="414" mass="42992">MKQDSFLAAVARTFPDHPEVYDACFDVFAFLPLAGLVGDRILVVHGGVGDGSWSLEDLNDIRRPLASLGGEEAWVTQALWSDPSDSDADMRRGVHNSPRGAVRGGKIVTFGPDVTEKFCDDNAVDVVVRSHQYVRHGYKYMHGGRLVTLFSARNYFGKERNDSAILLVARDGYGQIRIRPKRLPALGADGADYPSLASQTGTVRATLEELDFVVSAAVDLETQTATVEVQDGACKCVKKDDGKCPCGANCQCAQAAMRSALKAVGYTSEVTNCGASGAGKPCPAQALGTCTCGPDCQCGDNCDCASCPAKCGEKSVACPAQALGTCTCGPNCQCGDNCTCASCPAKCGQQSAACPAKALGTCTCGPNCQCGADCACASCPGKATKVAVPDVLVKVGAALALLTIGFIAGRKLKL</sequence>
<keyword evidence="6" id="KW-0464">Manganese</keyword>
<evidence type="ECO:0000313" key="10">
    <source>
        <dbReference type="EMBL" id="EGB02685.1"/>
    </source>
</evidence>
<evidence type="ECO:0000313" key="11">
    <source>
        <dbReference type="Proteomes" id="UP000002729"/>
    </source>
</evidence>
<dbReference type="SMART" id="SM00156">
    <property type="entry name" value="PP2Ac"/>
    <property type="match status" value="1"/>
</dbReference>
<evidence type="ECO:0000256" key="2">
    <source>
        <dbReference type="ARBA" id="ARBA00013081"/>
    </source>
</evidence>
<keyword evidence="3" id="KW-0479">Metal-binding</keyword>
<evidence type="ECO:0000259" key="9">
    <source>
        <dbReference type="SMART" id="SM00156"/>
    </source>
</evidence>
<evidence type="ECO:0000256" key="4">
    <source>
        <dbReference type="ARBA" id="ARBA00022801"/>
    </source>
</evidence>
<comment type="cofactor">
    <cofactor evidence="1">
        <name>Mn(2+)</name>
        <dbReference type="ChEBI" id="CHEBI:29035"/>
    </cofactor>
</comment>
<evidence type="ECO:0000256" key="1">
    <source>
        <dbReference type="ARBA" id="ARBA00001936"/>
    </source>
</evidence>
<dbReference type="InterPro" id="IPR006186">
    <property type="entry name" value="Ser/Thr-sp_prot-phosphatase"/>
</dbReference>
<evidence type="ECO:0000256" key="5">
    <source>
        <dbReference type="ARBA" id="ARBA00022912"/>
    </source>
</evidence>
<dbReference type="Gene3D" id="3.60.21.10">
    <property type="match status" value="1"/>
</dbReference>
<dbReference type="SMR" id="F0YQC4"/>
<organism evidence="11">
    <name type="scientific">Aureococcus anophagefferens</name>
    <name type="common">Harmful bloom alga</name>
    <dbReference type="NCBI Taxonomy" id="44056"/>
    <lineage>
        <taxon>Eukaryota</taxon>
        <taxon>Sar</taxon>
        <taxon>Stramenopiles</taxon>
        <taxon>Ochrophyta</taxon>
        <taxon>Pelagophyceae</taxon>
        <taxon>Pelagomonadales</taxon>
        <taxon>Pelagomonadaceae</taxon>
        <taxon>Aureococcus</taxon>
    </lineage>
</organism>
<dbReference type="GO" id="GO:0005634">
    <property type="term" value="C:nucleus"/>
    <property type="evidence" value="ECO:0007669"/>
    <property type="project" value="TreeGrafter"/>
</dbReference>
<dbReference type="eggNOG" id="KOG0374">
    <property type="taxonomic scope" value="Eukaryota"/>
</dbReference>
<dbReference type="InParanoid" id="F0YQC4"/>
<feature type="domain" description="Serine/threonine specific protein phosphatases" evidence="9">
    <location>
        <begin position="2"/>
        <end position="187"/>
    </location>
</feature>
<keyword evidence="4" id="KW-0378">Hydrolase</keyword>
<name>F0YQC4_AURAN</name>
<dbReference type="PRINTS" id="PR00114">
    <property type="entry name" value="STPHPHTASE"/>
</dbReference>
<dbReference type="Gene3D" id="3.30.70.100">
    <property type="match status" value="1"/>
</dbReference>
<dbReference type="InterPro" id="IPR006121">
    <property type="entry name" value="HMA_dom"/>
</dbReference>
<dbReference type="KEGG" id="aaf:AURANDRAFT_72836"/>
<dbReference type="EC" id="3.1.3.16" evidence="2"/>
<evidence type="ECO:0000256" key="8">
    <source>
        <dbReference type="ARBA" id="ARBA00048336"/>
    </source>
</evidence>
<keyword evidence="11" id="KW-1185">Reference proteome</keyword>
<dbReference type="SUPFAM" id="SSF56300">
    <property type="entry name" value="Metallo-dependent phosphatases"/>
    <property type="match status" value="1"/>
</dbReference>
<dbReference type="EMBL" id="GL833368">
    <property type="protein sequence ID" value="EGB02685.1"/>
    <property type="molecule type" value="Genomic_DNA"/>
</dbReference>
<evidence type="ECO:0000256" key="7">
    <source>
        <dbReference type="ARBA" id="ARBA00047761"/>
    </source>
</evidence>
<dbReference type="GO" id="GO:0046872">
    <property type="term" value="F:metal ion binding"/>
    <property type="evidence" value="ECO:0007669"/>
    <property type="project" value="UniProtKB-KW"/>
</dbReference>
<evidence type="ECO:0000256" key="3">
    <source>
        <dbReference type="ARBA" id="ARBA00022723"/>
    </source>
</evidence>
<proteinExistence type="predicted"/>
<dbReference type="InterPro" id="IPR029052">
    <property type="entry name" value="Metallo-depent_PP-like"/>
</dbReference>
<dbReference type="CDD" id="cd00371">
    <property type="entry name" value="HMA"/>
    <property type="match status" value="1"/>
</dbReference>
<comment type="catalytic activity">
    <reaction evidence="8">
        <text>O-phospho-L-threonyl-[protein] + H2O = L-threonyl-[protein] + phosphate</text>
        <dbReference type="Rhea" id="RHEA:47004"/>
        <dbReference type="Rhea" id="RHEA-COMP:11060"/>
        <dbReference type="Rhea" id="RHEA-COMP:11605"/>
        <dbReference type="ChEBI" id="CHEBI:15377"/>
        <dbReference type="ChEBI" id="CHEBI:30013"/>
        <dbReference type="ChEBI" id="CHEBI:43474"/>
        <dbReference type="ChEBI" id="CHEBI:61977"/>
        <dbReference type="EC" id="3.1.3.16"/>
    </reaction>
</comment>
<dbReference type="PANTHER" id="PTHR11668:SF300">
    <property type="entry name" value="SERINE_THREONINE-PROTEIN PHOSPHATASE"/>
    <property type="match status" value="1"/>
</dbReference>
<dbReference type="RefSeq" id="XP_009042614.1">
    <property type="nucleotide sequence ID" value="XM_009044366.1"/>
</dbReference>
<dbReference type="GeneID" id="20228904"/>
<dbReference type="InterPro" id="IPR050341">
    <property type="entry name" value="PP1_catalytic_subunit"/>
</dbReference>
<protein>
    <recommendedName>
        <fullName evidence="2">protein-serine/threonine phosphatase</fullName>
        <ecNumber evidence="2">3.1.3.16</ecNumber>
    </recommendedName>
</protein>
<keyword evidence="5" id="KW-0904">Protein phosphatase</keyword>
<gene>
    <name evidence="10" type="ORF">AURANDRAFT_72836</name>
</gene>
<dbReference type="Pfam" id="PF00149">
    <property type="entry name" value="Metallophos"/>
    <property type="match status" value="1"/>
</dbReference>
<dbReference type="OrthoDB" id="442428at2759"/>
<dbReference type="InterPro" id="IPR004843">
    <property type="entry name" value="Calcineurin-like_PHP"/>
</dbReference>
<dbReference type="AlphaFoldDB" id="F0YQC4"/>
<accession>F0YQC4</accession>
<dbReference type="Proteomes" id="UP000002729">
    <property type="component" value="Unassembled WGS sequence"/>
</dbReference>
<dbReference type="PANTHER" id="PTHR11668">
    <property type="entry name" value="SERINE/THREONINE PROTEIN PHOSPHATASE"/>
    <property type="match status" value="1"/>
</dbReference>